<dbReference type="CDD" id="cd02869">
    <property type="entry name" value="PseudoU_synth_RluA_like"/>
    <property type="match status" value="1"/>
</dbReference>
<dbReference type="Proteomes" id="UP000754644">
    <property type="component" value="Unassembled WGS sequence"/>
</dbReference>
<proteinExistence type="predicted"/>
<evidence type="ECO:0000313" key="3">
    <source>
        <dbReference type="Proteomes" id="UP000754644"/>
    </source>
</evidence>
<dbReference type="Gene3D" id="3.30.2350.10">
    <property type="entry name" value="Pseudouridine synthase"/>
    <property type="match status" value="1"/>
</dbReference>
<feature type="domain" description="Pseudouridine synthase RsuA/RluA-like" evidence="1">
    <location>
        <begin position="23"/>
        <end position="168"/>
    </location>
</feature>
<protein>
    <submittedName>
        <fullName evidence="2">RluA family pseudouridine synthase</fullName>
    </submittedName>
</protein>
<sequence>MNYTFHQPPPCHDPLPIIYADDDILVVDKPAGLLSVPGRIMKDCVLSRVLQAFPQARIVHRLDLDTSGVMVLGLSQLAVSDLNRQFRERLVVKSYAAEVFGILDQAQGEISWPIAPDPVNRPRQKIDPEHGKHAITEYRLILQGPESARLALFPLTGRSHQLRLHLAHLGHPILGCDLYAHETAFQAASRLMLHAEKLGFSHPRTVRPVTFSSPVPFPHEASRD</sequence>
<dbReference type="AlphaFoldDB" id="A0A973AA16"/>
<dbReference type="InterPro" id="IPR020103">
    <property type="entry name" value="PsdUridine_synth_cat_dom_sf"/>
</dbReference>
<reference evidence="2" key="1">
    <citation type="submission" date="2020-05" db="EMBL/GenBank/DDBJ databases">
        <title>Sulfur intermediates as new biogeochemical hubs in an aquatic model microbial ecosystem.</title>
        <authorList>
            <person name="Vigneron A."/>
        </authorList>
    </citation>
    <scope>NUCLEOTIDE SEQUENCE</scope>
    <source>
        <strain evidence="2">Bin.250</strain>
    </source>
</reference>
<dbReference type="InterPro" id="IPR006145">
    <property type="entry name" value="PsdUridine_synth_RsuA/RluA"/>
</dbReference>
<accession>A0A973AA16</accession>
<evidence type="ECO:0000259" key="1">
    <source>
        <dbReference type="Pfam" id="PF00849"/>
    </source>
</evidence>
<dbReference type="GO" id="GO:0009982">
    <property type="term" value="F:pseudouridine synthase activity"/>
    <property type="evidence" value="ECO:0007669"/>
    <property type="project" value="InterPro"/>
</dbReference>
<dbReference type="SUPFAM" id="SSF55120">
    <property type="entry name" value="Pseudouridine synthase"/>
    <property type="match status" value="1"/>
</dbReference>
<evidence type="ECO:0000313" key="2">
    <source>
        <dbReference type="EMBL" id="NQV65311.1"/>
    </source>
</evidence>
<name>A0A973AA16_9GAMM</name>
<dbReference type="EMBL" id="JABMOJ010000301">
    <property type="protein sequence ID" value="NQV65311.1"/>
    <property type="molecule type" value="Genomic_DNA"/>
</dbReference>
<dbReference type="InterPro" id="IPR050188">
    <property type="entry name" value="RluA_PseudoU_synthase"/>
</dbReference>
<dbReference type="Pfam" id="PF00849">
    <property type="entry name" value="PseudoU_synth_2"/>
    <property type="match status" value="1"/>
</dbReference>
<organism evidence="2 3">
    <name type="scientific">SAR86 cluster bacterium</name>
    <dbReference type="NCBI Taxonomy" id="2030880"/>
    <lineage>
        <taxon>Bacteria</taxon>
        <taxon>Pseudomonadati</taxon>
        <taxon>Pseudomonadota</taxon>
        <taxon>Gammaproteobacteria</taxon>
        <taxon>SAR86 cluster</taxon>
    </lineage>
</organism>
<dbReference type="InterPro" id="IPR006224">
    <property type="entry name" value="PsdUridine_synth_RluA-like_CS"/>
</dbReference>
<dbReference type="PANTHER" id="PTHR21600:SF89">
    <property type="entry name" value="RIBOSOMAL LARGE SUBUNIT PSEUDOURIDINE SYNTHASE A"/>
    <property type="match status" value="1"/>
</dbReference>
<dbReference type="PANTHER" id="PTHR21600">
    <property type="entry name" value="MITOCHONDRIAL RNA PSEUDOURIDINE SYNTHASE"/>
    <property type="match status" value="1"/>
</dbReference>
<dbReference type="GO" id="GO:0003723">
    <property type="term" value="F:RNA binding"/>
    <property type="evidence" value="ECO:0007669"/>
    <property type="project" value="InterPro"/>
</dbReference>
<dbReference type="GO" id="GO:0140098">
    <property type="term" value="F:catalytic activity, acting on RNA"/>
    <property type="evidence" value="ECO:0007669"/>
    <property type="project" value="UniProtKB-ARBA"/>
</dbReference>
<dbReference type="GO" id="GO:0000455">
    <property type="term" value="P:enzyme-directed rRNA pseudouridine synthesis"/>
    <property type="evidence" value="ECO:0007669"/>
    <property type="project" value="TreeGrafter"/>
</dbReference>
<dbReference type="PROSITE" id="PS01129">
    <property type="entry name" value="PSI_RLU"/>
    <property type="match status" value="1"/>
</dbReference>
<comment type="caution">
    <text evidence="2">The sequence shown here is derived from an EMBL/GenBank/DDBJ whole genome shotgun (WGS) entry which is preliminary data.</text>
</comment>
<gene>
    <name evidence="2" type="ORF">HQ497_08090</name>
</gene>